<dbReference type="Pfam" id="PF00639">
    <property type="entry name" value="Rotamase"/>
    <property type="match status" value="1"/>
</dbReference>
<dbReference type="SUPFAM" id="SSF54534">
    <property type="entry name" value="FKBP-like"/>
    <property type="match status" value="1"/>
</dbReference>
<dbReference type="GO" id="GO:0003755">
    <property type="term" value="F:peptidyl-prolyl cis-trans isomerase activity"/>
    <property type="evidence" value="ECO:0007669"/>
    <property type="project" value="UniProtKB-UniRule"/>
</dbReference>
<dbReference type="InterPro" id="IPR023059">
    <property type="entry name" value="Foldase_PrsA"/>
</dbReference>
<feature type="compositionally biased region" description="Basic and acidic residues" evidence="12">
    <location>
        <begin position="301"/>
        <end position="345"/>
    </location>
</feature>
<comment type="catalytic activity">
    <reaction evidence="1 11">
        <text>[protein]-peptidylproline (omega=180) = [protein]-peptidylproline (omega=0)</text>
        <dbReference type="Rhea" id="RHEA:16237"/>
        <dbReference type="Rhea" id="RHEA-COMP:10747"/>
        <dbReference type="Rhea" id="RHEA-COMP:10748"/>
        <dbReference type="ChEBI" id="CHEBI:83833"/>
        <dbReference type="ChEBI" id="CHEBI:83834"/>
        <dbReference type="EC" id="5.2.1.8"/>
    </reaction>
</comment>
<keyword evidence="6 11" id="KW-0697">Rotamase</keyword>
<keyword evidence="9 11" id="KW-0413">Isomerase</keyword>
<reference evidence="15" key="1">
    <citation type="submission" date="2017-05" db="EMBL/GenBank/DDBJ databases">
        <title>The Genome Sequence of Enterococcus sp. 9D6_DIV0238.</title>
        <authorList>
            <consortium name="The Broad Institute Genomics Platform"/>
            <consortium name="The Broad Institute Genomic Center for Infectious Diseases"/>
            <person name="Earl A."/>
            <person name="Manson A."/>
            <person name="Schwartman J."/>
            <person name="Gilmore M."/>
            <person name="Abouelleil A."/>
            <person name="Cao P."/>
            <person name="Chapman S."/>
            <person name="Cusick C."/>
            <person name="Shea T."/>
            <person name="Young S."/>
            <person name="Neafsey D."/>
            <person name="Nusbaum C."/>
            <person name="Birren B."/>
        </authorList>
    </citation>
    <scope>NUCLEOTIDE SEQUENCE [LARGE SCALE GENOMIC DNA]</scope>
    <source>
        <strain evidence="15">9D6_DIV0238</strain>
    </source>
</reference>
<evidence type="ECO:0000256" key="5">
    <source>
        <dbReference type="ARBA" id="ARBA00022729"/>
    </source>
</evidence>
<dbReference type="Proteomes" id="UP000196151">
    <property type="component" value="Chromosome"/>
</dbReference>
<comment type="subcellular location">
    <subcellularLocation>
        <location evidence="2 11">Cell membrane</location>
        <topology evidence="2 11">Lipid-anchor</topology>
    </subcellularLocation>
</comment>
<dbReference type="SUPFAM" id="SSF109998">
    <property type="entry name" value="Triger factor/SurA peptide-binding domain-like"/>
    <property type="match status" value="1"/>
</dbReference>
<evidence type="ECO:0000313" key="17">
    <source>
        <dbReference type="Proteomes" id="UP000196151"/>
    </source>
</evidence>
<evidence type="ECO:0000256" key="2">
    <source>
        <dbReference type="ARBA" id="ARBA00004193"/>
    </source>
</evidence>
<dbReference type="Gene3D" id="3.10.50.40">
    <property type="match status" value="1"/>
</dbReference>
<reference evidence="16" key="3">
    <citation type="submission" date="2024-03" db="EMBL/GenBank/DDBJ databases">
        <title>The Genome Sequence of Enterococcus sp. DIV0238c.</title>
        <authorList>
            <consortium name="The Broad Institute Genomics Platform"/>
            <consortium name="The Broad Institute Microbial Omics Core"/>
            <consortium name="The Broad Institute Genomic Center for Infectious Diseases"/>
            <person name="Earl A."/>
            <person name="Manson A."/>
            <person name="Gilmore M."/>
            <person name="Schwartman J."/>
            <person name="Shea T."/>
            <person name="Abouelleil A."/>
            <person name="Cao P."/>
            <person name="Chapman S."/>
            <person name="Cusick C."/>
            <person name="Young S."/>
            <person name="Neafsey D."/>
            <person name="Nusbaum C."/>
            <person name="Birren B."/>
        </authorList>
    </citation>
    <scope>NUCLEOTIDE SEQUENCE</scope>
    <source>
        <strain evidence="16">9D6_DIV0238</strain>
    </source>
</reference>
<keyword evidence="10 11" id="KW-0449">Lipoprotein</keyword>
<gene>
    <name evidence="11" type="primary">prsA</name>
    <name evidence="15" type="ORF">A5889_001511</name>
    <name evidence="16" type="ORF">A5889_001567</name>
</gene>
<feature type="region of interest" description="Disordered" evidence="12">
    <location>
        <begin position="297"/>
        <end position="345"/>
    </location>
</feature>
<evidence type="ECO:0000256" key="1">
    <source>
        <dbReference type="ARBA" id="ARBA00000971"/>
    </source>
</evidence>
<dbReference type="EMBL" id="CP147246">
    <property type="protein sequence ID" value="WYJ94065.1"/>
    <property type="molecule type" value="Genomic_DNA"/>
</dbReference>
<evidence type="ECO:0000313" key="15">
    <source>
        <dbReference type="EMBL" id="OUZ32802.1"/>
    </source>
</evidence>
<dbReference type="PANTHER" id="PTHR47245">
    <property type="entry name" value="PEPTIDYLPROLYL ISOMERASE"/>
    <property type="match status" value="1"/>
</dbReference>
<dbReference type="InterPro" id="IPR027304">
    <property type="entry name" value="Trigger_fact/SurA_dom_sf"/>
</dbReference>
<sequence>MKKKLILAAAGLFSVFALAACSSGSKEIATMKGATITVDDFYNQVKTSQQSQQDVRNMIIFKVFEEKYGKDVSDKEVQAKYDEAKKNAKDQGASLEDQLKQAGYTEKSYKQLIKQNLAYQAGIKAHIKITDEDLKAAWETFHPEVEAQLIQVATEDEAKDIKKQLDDGGDFAKIAKEKSTDTTTKEDGGKVKFDSQSATVPEQVKEAAFKLKDGTVSEPIQATDATTYQSTYYVVKMVKNKEKGNDMAPYKKELKKIAETNKQNDQEFVQKVTSDVLTEANVKIKDDAFKDILAGLIQTEDSSKSSESSTKESKAKESSSKEKDSKSSDSSKTEESSSKTEDSSK</sequence>
<evidence type="ECO:0000313" key="16">
    <source>
        <dbReference type="EMBL" id="WYJ94065.1"/>
    </source>
</evidence>
<dbReference type="InterPro" id="IPR050245">
    <property type="entry name" value="PrsA_foldase"/>
</dbReference>
<feature type="chain" id="PRO_5012329256" description="Foldase protein PrsA" evidence="13">
    <location>
        <begin position="20"/>
        <end position="345"/>
    </location>
</feature>
<evidence type="ECO:0000256" key="9">
    <source>
        <dbReference type="ARBA" id="ARBA00023235"/>
    </source>
</evidence>
<feature type="signal peptide" evidence="13">
    <location>
        <begin position="1"/>
        <end position="19"/>
    </location>
</feature>
<dbReference type="GO" id="GO:0005886">
    <property type="term" value="C:plasma membrane"/>
    <property type="evidence" value="ECO:0007669"/>
    <property type="project" value="UniProtKB-SubCell"/>
</dbReference>
<evidence type="ECO:0000256" key="3">
    <source>
        <dbReference type="ARBA" id="ARBA00006071"/>
    </source>
</evidence>
<evidence type="ECO:0000256" key="7">
    <source>
        <dbReference type="ARBA" id="ARBA00023136"/>
    </source>
</evidence>
<dbReference type="InterPro" id="IPR000297">
    <property type="entry name" value="PPIase_PpiC"/>
</dbReference>
<keyword evidence="5 11" id="KW-0732">Signal</keyword>
<comment type="function">
    <text evidence="11">Plays a major role in protein secretion by helping the post-translocational extracellular folding of several secreted proteins.</text>
</comment>
<evidence type="ECO:0000259" key="14">
    <source>
        <dbReference type="PROSITE" id="PS50198"/>
    </source>
</evidence>
<keyword evidence="7 11" id="KW-0472">Membrane</keyword>
<dbReference type="PROSITE" id="PS50198">
    <property type="entry name" value="PPIC_PPIASE_2"/>
    <property type="match status" value="1"/>
</dbReference>
<dbReference type="InterPro" id="IPR046357">
    <property type="entry name" value="PPIase_dom_sf"/>
</dbReference>
<evidence type="ECO:0000256" key="10">
    <source>
        <dbReference type="ARBA" id="ARBA00023288"/>
    </source>
</evidence>
<reference evidence="16" key="2">
    <citation type="submission" date="2017-05" db="EMBL/GenBank/DDBJ databases">
        <authorList>
            <consortium name="The Broad Institute Genomics Platform"/>
            <consortium name="The Broad Institute Genomic Center for Infectious Diseases"/>
            <person name="Earl A."/>
            <person name="Manson A."/>
            <person name="Schwartman J."/>
            <person name="Gilmore M."/>
            <person name="Abouelleil A."/>
            <person name="Cao P."/>
            <person name="Chapman S."/>
            <person name="Cusick C."/>
            <person name="Shea T."/>
            <person name="Young S."/>
            <person name="Neafsey D."/>
            <person name="Nusbaum C."/>
            <person name="Birren B."/>
        </authorList>
    </citation>
    <scope>NUCLEOTIDE SEQUENCE</scope>
    <source>
        <strain evidence="16">9D6_DIV0238</strain>
    </source>
</reference>
<dbReference type="PANTHER" id="PTHR47245:SF1">
    <property type="entry name" value="FOLDASE PROTEIN PRSA"/>
    <property type="match status" value="1"/>
</dbReference>
<evidence type="ECO:0000256" key="8">
    <source>
        <dbReference type="ARBA" id="ARBA00023139"/>
    </source>
</evidence>
<proteinExistence type="inferred from homology"/>
<dbReference type="EC" id="5.2.1.8" evidence="11"/>
<dbReference type="RefSeq" id="WP_087640646.1">
    <property type="nucleotide sequence ID" value="NZ_CP147246.1"/>
</dbReference>
<evidence type="ECO:0000256" key="12">
    <source>
        <dbReference type="SAM" id="MobiDB-lite"/>
    </source>
</evidence>
<accession>A0A200J6D5</accession>
<evidence type="ECO:0000256" key="4">
    <source>
        <dbReference type="ARBA" id="ARBA00022475"/>
    </source>
</evidence>
<evidence type="ECO:0000256" key="13">
    <source>
        <dbReference type="SAM" id="SignalP"/>
    </source>
</evidence>
<dbReference type="GO" id="GO:0006457">
    <property type="term" value="P:protein folding"/>
    <property type="evidence" value="ECO:0007669"/>
    <property type="project" value="UniProtKB-UniRule"/>
</dbReference>
<evidence type="ECO:0000256" key="11">
    <source>
        <dbReference type="HAMAP-Rule" id="MF_01145"/>
    </source>
</evidence>
<dbReference type="HAMAP" id="MF_01145">
    <property type="entry name" value="Foldase_PrsA"/>
    <property type="match status" value="1"/>
</dbReference>
<keyword evidence="4 11" id="KW-1003">Cell membrane</keyword>
<feature type="domain" description="PpiC" evidence="14">
    <location>
        <begin position="142"/>
        <end position="223"/>
    </location>
</feature>
<evidence type="ECO:0000256" key="6">
    <source>
        <dbReference type="ARBA" id="ARBA00023110"/>
    </source>
</evidence>
<organism evidence="15">
    <name type="scientific">Candidatus Enterococcus dunnyi</name>
    <dbReference type="NCBI Taxonomy" id="1834192"/>
    <lineage>
        <taxon>Bacteria</taxon>
        <taxon>Bacillati</taxon>
        <taxon>Bacillota</taxon>
        <taxon>Bacilli</taxon>
        <taxon>Lactobacillales</taxon>
        <taxon>Enterococcaceae</taxon>
        <taxon>Enterococcus</taxon>
    </lineage>
</organism>
<name>A0A200J6D5_9ENTE</name>
<keyword evidence="8 11" id="KW-0564">Palmitate</keyword>
<keyword evidence="17" id="KW-1185">Reference proteome</keyword>
<dbReference type="OrthoDB" id="2194386at2"/>
<protein>
    <recommendedName>
        <fullName evidence="11">Foldase protein PrsA</fullName>
        <ecNumber evidence="11">5.2.1.8</ecNumber>
    </recommendedName>
</protein>
<comment type="similarity">
    <text evidence="3 11">Belongs to the PrsA family.</text>
</comment>
<dbReference type="EMBL" id="NIBQ01000002">
    <property type="protein sequence ID" value="OUZ32802.1"/>
    <property type="molecule type" value="Genomic_DNA"/>
</dbReference>
<dbReference type="AlphaFoldDB" id="A0A200J6D5"/>
<dbReference type="PROSITE" id="PS51257">
    <property type="entry name" value="PROKAR_LIPOPROTEIN"/>
    <property type="match status" value="1"/>
</dbReference>